<dbReference type="GO" id="GO:0005096">
    <property type="term" value="F:GTPase activator activity"/>
    <property type="evidence" value="ECO:0007669"/>
    <property type="project" value="InterPro"/>
</dbReference>
<dbReference type="EMBL" id="MPUH01000111">
    <property type="protein sequence ID" value="OMJ90076.1"/>
    <property type="molecule type" value="Genomic_DNA"/>
</dbReference>
<evidence type="ECO:0000313" key="1">
    <source>
        <dbReference type="EMBL" id="OMJ90076.1"/>
    </source>
</evidence>
<proteinExistence type="predicted"/>
<accession>A0A1R2CM90</accession>
<dbReference type="InterPro" id="IPR032675">
    <property type="entry name" value="LRR_dom_sf"/>
</dbReference>
<dbReference type="GO" id="GO:0031267">
    <property type="term" value="F:small GTPase binding"/>
    <property type="evidence" value="ECO:0007669"/>
    <property type="project" value="TreeGrafter"/>
</dbReference>
<dbReference type="AlphaFoldDB" id="A0A1R2CM90"/>
<evidence type="ECO:0000313" key="2">
    <source>
        <dbReference type="Proteomes" id="UP000187209"/>
    </source>
</evidence>
<reference evidence="1 2" key="1">
    <citation type="submission" date="2016-11" db="EMBL/GenBank/DDBJ databases">
        <title>The macronuclear genome of Stentor coeruleus: a giant cell with tiny introns.</title>
        <authorList>
            <person name="Slabodnick M."/>
            <person name="Ruby J.G."/>
            <person name="Reiff S.B."/>
            <person name="Swart E.C."/>
            <person name="Gosai S."/>
            <person name="Prabakaran S."/>
            <person name="Witkowska E."/>
            <person name="Larue G.E."/>
            <person name="Fisher S."/>
            <person name="Freeman R.M."/>
            <person name="Gunawardena J."/>
            <person name="Chu W."/>
            <person name="Stover N.A."/>
            <person name="Gregory B.D."/>
            <person name="Nowacki M."/>
            <person name="Derisi J."/>
            <person name="Roy S.W."/>
            <person name="Marshall W.F."/>
            <person name="Sood P."/>
        </authorList>
    </citation>
    <scope>NUCLEOTIDE SEQUENCE [LARGE SCALE GENOMIC DNA]</scope>
    <source>
        <strain evidence="1">WM001</strain>
    </source>
</reference>
<comment type="caution">
    <text evidence="1">The sequence shown here is derived from an EMBL/GenBank/DDBJ whole genome shotgun (WGS) entry which is preliminary data.</text>
</comment>
<dbReference type="GO" id="GO:0005634">
    <property type="term" value="C:nucleus"/>
    <property type="evidence" value="ECO:0007669"/>
    <property type="project" value="TreeGrafter"/>
</dbReference>
<protein>
    <submittedName>
        <fullName evidence="1">Uncharacterized protein</fullName>
    </submittedName>
</protein>
<dbReference type="OrthoDB" id="415435at2759"/>
<organism evidence="1 2">
    <name type="scientific">Stentor coeruleus</name>
    <dbReference type="NCBI Taxonomy" id="5963"/>
    <lineage>
        <taxon>Eukaryota</taxon>
        <taxon>Sar</taxon>
        <taxon>Alveolata</taxon>
        <taxon>Ciliophora</taxon>
        <taxon>Postciliodesmatophora</taxon>
        <taxon>Heterotrichea</taxon>
        <taxon>Heterotrichida</taxon>
        <taxon>Stentoridae</taxon>
        <taxon>Stentor</taxon>
    </lineage>
</organism>
<dbReference type="Gene3D" id="3.80.10.10">
    <property type="entry name" value="Ribonuclease Inhibitor"/>
    <property type="match status" value="1"/>
</dbReference>
<dbReference type="GO" id="GO:0005829">
    <property type="term" value="C:cytosol"/>
    <property type="evidence" value="ECO:0007669"/>
    <property type="project" value="TreeGrafter"/>
</dbReference>
<dbReference type="PANTHER" id="PTHR24113:SF15">
    <property type="entry name" value="NACHT DOMAIN-CONTAINING PROTEIN"/>
    <property type="match status" value="1"/>
</dbReference>
<dbReference type="PANTHER" id="PTHR24113">
    <property type="entry name" value="RAN GTPASE-ACTIVATING PROTEIN 1"/>
    <property type="match status" value="1"/>
</dbReference>
<keyword evidence="2" id="KW-1185">Reference proteome</keyword>
<dbReference type="GO" id="GO:0048471">
    <property type="term" value="C:perinuclear region of cytoplasm"/>
    <property type="evidence" value="ECO:0007669"/>
    <property type="project" value="TreeGrafter"/>
</dbReference>
<name>A0A1R2CM90_9CILI</name>
<dbReference type="SUPFAM" id="SSF52047">
    <property type="entry name" value="RNI-like"/>
    <property type="match status" value="1"/>
</dbReference>
<dbReference type="Proteomes" id="UP000187209">
    <property type="component" value="Unassembled WGS sequence"/>
</dbReference>
<sequence length="210" mass="24187">MKEMYLEICKTLRCTPNSAILNSFQEDPDLFIRDRLSLPQNYLGSKGVRSILLLIYKNSNIHNLSLSGQGIKSDCACDIAEAFEYHSRIHTIDLSNNRIGIKGATALLKLFEKNESIKVIHMEGNPIPKSLLENFQKLIEKKKEVRFFTHYEKMPEEWWSVNIEESGSLAPIFTPTPSQTNLSIRDDFSRVTTYYDPDDYPYKTHSTPFS</sequence>
<dbReference type="InterPro" id="IPR027038">
    <property type="entry name" value="RanGap"/>
</dbReference>
<gene>
    <name evidence="1" type="ORF">SteCoe_7659</name>
</gene>
<dbReference type="GO" id="GO:0006913">
    <property type="term" value="P:nucleocytoplasmic transport"/>
    <property type="evidence" value="ECO:0007669"/>
    <property type="project" value="TreeGrafter"/>
</dbReference>